<gene>
    <name evidence="1" type="ORF">V6N11_031693</name>
</gene>
<name>A0ABR2SYF5_9ROSI</name>
<evidence type="ECO:0000313" key="2">
    <source>
        <dbReference type="Proteomes" id="UP001396334"/>
    </source>
</evidence>
<dbReference type="InterPro" id="IPR052160">
    <property type="entry name" value="Gypsy_RT_Integrase-like"/>
</dbReference>
<reference evidence="1 2" key="1">
    <citation type="journal article" date="2024" name="G3 (Bethesda)">
        <title>Genome assembly of Hibiscus sabdariffa L. provides insights into metabolisms of medicinal natural products.</title>
        <authorList>
            <person name="Kim T."/>
        </authorList>
    </citation>
    <scope>NUCLEOTIDE SEQUENCE [LARGE SCALE GENOMIC DNA]</scope>
    <source>
        <strain evidence="1">TK-2024</strain>
        <tissue evidence="1">Old leaves</tissue>
    </source>
</reference>
<organism evidence="1 2">
    <name type="scientific">Hibiscus sabdariffa</name>
    <name type="common">roselle</name>
    <dbReference type="NCBI Taxonomy" id="183260"/>
    <lineage>
        <taxon>Eukaryota</taxon>
        <taxon>Viridiplantae</taxon>
        <taxon>Streptophyta</taxon>
        <taxon>Embryophyta</taxon>
        <taxon>Tracheophyta</taxon>
        <taxon>Spermatophyta</taxon>
        <taxon>Magnoliopsida</taxon>
        <taxon>eudicotyledons</taxon>
        <taxon>Gunneridae</taxon>
        <taxon>Pentapetalae</taxon>
        <taxon>rosids</taxon>
        <taxon>malvids</taxon>
        <taxon>Malvales</taxon>
        <taxon>Malvaceae</taxon>
        <taxon>Malvoideae</taxon>
        <taxon>Hibiscus</taxon>
    </lineage>
</organism>
<protein>
    <submittedName>
        <fullName evidence="1">Uncharacterized protein</fullName>
    </submittedName>
</protein>
<dbReference type="PANTHER" id="PTHR47266">
    <property type="entry name" value="ENDONUCLEASE-RELATED"/>
    <property type="match status" value="1"/>
</dbReference>
<evidence type="ECO:0000313" key="1">
    <source>
        <dbReference type="EMBL" id="KAK9030265.1"/>
    </source>
</evidence>
<proteinExistence type="predicted"/>
<dbReference type="EMBL" id="JBBPBN010000010">
    <property type="protein sequence ID" value="KAK9030265.1"/>
    <property type="molecule type" value="Genomic_DNA"/>
</dbReference>
<accession>A0ABR2SYF5</accession>
<dbReference type="Proteomes" id="UP001396334">
    <property type="component" value="Unassembled WGS sequence"/>
</dbReference>
<comment type="caution">
    <text evidence="1">The sequence shown here is derived from an EMBL/GenBank/DDBJ whole genome shotgun (WGS) entry which is preliminary data.</text>
</comment>
<keyword evidence="2" id="KW-1185">Reference proteome</keyword>
<sequence>MSPYKLVYGKACHLPVEIEHKAYWAIKTVNMDWEAAGQKRLLDINELEEIRNTTYDNAKIYKEKTKKWHDKKILPRQYQPGQQVLLFNSRLKLFPGKLKSRWSGPFIITHVSPHGAITIKSPKGNHEFKVNGQRLKLYMSAHVERDRATMSLRDA</sequence>